<dbReference type="Gene3D" id="1.10.10.10">
    <property type="entry name" value="Winged helix-like DNA-binding domain superfamily/Winged helix DNA-binding domain"/>
    <property type="match status" value="1"/>
</dbReference>
<dbReference type="InterPro" id="IPR036390">
    <property type="entry name" value="WH_DNA-bd_sf"/>
</dbReference>
<dbReference type="PANTHER" id="PTHR33204">
    <property type="entry name" value="TRANSCRIPTIONAL REGULATOR, MARR FAMILY"/>
    <property type="match status" value="1"/>
</dbReference>
<evidence type="ECO:0000259" key="4">
    <source>
        <dbReference type="PROSITE" id="PS51118"/>
    </source>
</evidence>
<keyword evidence="1" id="KW-0805">Transcription regulation</keyword>
<comment type="caution">
    <text evidence="5">The sequence shown here is derived from an EMBL/GenBank/DDBJ whole genome shotgun (WGS) entry which is preliminary data.</text>
</comment>
<proteinExistence type="predicted"/>
<keyword evidence="2" id="KW-0238">DNA-binding</keyword>
<evidence type="ECO:0000256" key="3">
    <source>
        <dbReference type="ARBA" id="ARBA00023163"/>
    </source>
</evidence>
<evidence type="ECO:0000313" key="6">
    <source>
        <dbReference type="Proteomes" id="UP000620046"/>
    </source>
</evidence>
<evidence type="ECO:0000313" key="5">
    <source>
        <dbReference type="EMBL" id="GGA39453.1"/>
    </source>
</evidence>
<keyword evidence="6" id="KW-1185">Reference proteome</keyword>
<name>A0ABQ1G9R1_9GAMM</name>
<gene>
    <name evidence="5" type="ORF">GCM10010981_30840</name>
</gene>
<dbReference type="InterPro" id="IPR002577">
    <property type="entry name" value="HTH_HxlR"/>
</dbReference>
<feature type="domain" description="HTH hxlR-type" evidence="4">
    <location>
        <begin position="28"/>
        <end position="127"/>
    </location>
</feature>
<keyword evidence="3" id="KW-0804">Transcription</keyword>
<dbReference type="SUPFAM" id="SSF46785">
    <property type="entry name" value="Winged helix' DNA-binding domain"/>
    <property type="match status" value="1"/>
</dbReference>
<dbReference type="PROSITE" id="PS51118">
    <property type="entry name" value="HTH_HXLR"/>
    <property type="match status" value="1"/>
</dbReference>
<evidence type="ECO:0000256" key="1">
    <source>
        <dbReference type="ARBA" id="ARBA00023015"/>
    </source>
</evidence>
<dbReference type="InterPro" id="IPR036388">
    <property type="entry name" value="WH-like_DNA-bd_sf"/>
</dbReference>
<dbReference type="PANTHER" id="PTHR33204:SF39">
    <property type="entry name" value="TRANSCRIPTIONAL REGULATORY PROTEIN"/>
    <property type="match status" value="1"/>
</dbReference>
<organism evidence="5 6">
    <name type="scientific">Dyella nitratireducens</name>
    <dbReference type="NCBI Taxonomy" id="1849580"/>
    <lineage>
        <taxon>Bacteria</taxon>
        <taxon>Pseudomonadati</taxon>
        <taxon>Pseudomonadota</taxon>
        <taxon>Gammaproteobacteria</taxon>
        <taxon>Lysobacterales</taxon>
        <taxon>Rhodanobacteraceae</taxon>
        <taxon>Dyella</taxon>
    </lineage>
</organism>
<dbReference type="Pfam" id="PF01638">
    <property type="entry name" value="HxlR"/>
    <property type="match status" value="1"/>
</dbReference>
<protein>
    <submittedName>
        <fullName evidence="5">Transcriptional regulator</fullName>
    </submittedName>
</protein>
<sequence>MPQERIFSLPSHMIVTHAPSQPGTHPGCQKVNQILGHLGDKWTMLAILMLVERSRRFNELKRLIGGISQQMLTRTLKALERDGMVTRTVHPTVPPQVEYALTDLGRSLSEPLMHMAAWTLEHVGEIEAHRVRHEEQAGRRAQTGSELANL</sequence>
<evidence type="ECO:0000256" key="2">
    <source>
        <dbReference type="ARBA" id="ARBA00023125"/>
    </source>
</evidence>
<dbReference type="EMBL" id="BMJA01000002">
    <property type="protein sequence ID" value="GGA39453.1"/>
    <property type="molecule type" value="Genomic_DNA"/>
</dbReference>
<reference evidence="6" key="1">
    <citation type="journal article" date="2019" name="Int. J. Syst. Evol. Microbiol.">
        <title>The Global Catalogue of Microorganisms (GCM) 10K type strain sequencing project: providing services to taxonomists for standard genome sequencing and annotation.</title>
        <authorList>
            <consortium name="The Broad Institute Genomics Platform"/>
            <consortium name="The Broad Institute Genome Sequencing Center for Infectious Disease"/>
            <person name="Wu L."/>
            <person name="Ma J."/>
        </authorList>
    </citation>
    <scope>NUCLEOTIDE SEQUENCE [LARGE SCALE GENOMIC DNA]</scope>
    <source>
        <strain evidence="6">CGMCC 1.15439</strain>
    </source>
</reference>
<accession>A0ABQ1G9R1</accession>
<dbReference type="Proteomes" id="UP000620046">
    <property type="component" value="Unassembled WGS sequence"/>
</dbReference>